<keyword evidence="1" id="KW-1133">Transmembrane helix</keyword>
<sequence length="87" mass="9722">MELLSFLSGVAACGFVISGLFFLRFWDKVRDPLFLLFAFAFFLLGLGQTVLALGGLPLEERSSVFLIRLTAFLLIIFAIFRKNRASA</sequence>
<dbReference type="Proteomes" id="UP000515861">
    <property type="component" value="Chromosome"/>
</dbReference>
<name>A0A7G9KZU4_9SPHN</name>
<keyword evidence="1" id="KW-0472">Membrane</keyword>
<evidence type="ECO:0000256" key="1">
    <source>
        <dbReference type="SAM" id="Phobius"/>
    </source>
</evidence>
<keyword evidence="3" id="KW-1185">Reference proteome</keyword>
<feature type="transmembrane region" description="Helical" evidence="1">
    <location>
        <begin position="62"/>
        <end position="80"/>
    </location>
</feature>
<keyword evidence="1" id="KW-0812">Transmembrane</keyword>
<dbReference type="EMBL" id="CP060697">
    <property type="protein sequence ID" value="QNM81893.1"/>
    <property type="molecule type" value="Genomic_DNA"/>
</dbReference>
<dbReference type="InterPro" id="IPR046027">
    <property type="entry name" value="DUF5985"/>
</dbReference>
<evidence type="ECO:0000313" key="3">
    <source>
        <dbReference type="Proteomes" id="UP000515861"/>
    </source>
</evidence>
<accession>A0A7G9KZU4</accession>
<organism evidence="2 3">
    <name type="scientific">Sphingomonas sabuli</name>
    <dbReference type="NCBI Taxonomy" id="2764186"/>
    <lineage>
        <taxon>Bacteria</taxon>
        <taxon>Pseudomonadati</taxon>
        <taxon>Pseudomonadota</taxon>
        <taxon>Alphaproteobacteria</taxon>
        <taxon>Sphingomonadales</taxon>
        <taxon>Sphingomonadaceae</taxon>
        <taxon>Sphingomonas</taxon>
    </lineage>
</organism>
<feature type="transmembrane region" description="Helical" evidence="1">
    <location>
        <begin position="6"/>
        <end position="26"/>
    </location>
</feature>
<dbReference type="Pfam" id="PF19447">
    <property type="entry name" value="DUF5985"/>
    <property type="match status" value="1"/>
</dbReference>
<dbReference type="KEGG" id="ssau:H8M03_07505"/>
<evidence type="ECO:0000313" key="2">
    <source>
        <dbReference type="EMBL" id="QNM81893.1"/>
    </source>
</evidence>
<dbReference type="RefSeq" id="WP_187478849.1">
    <property type="nucleotide sequence ID" value="NZ_CP060697.1"/>
</dbReference>
<dbReference type="AlphaFoldDB" id="A0A7G9KZU4"/>
<proteinExistence type="predicted"/>
<reference evidence="2 3" key="1">
    <citation type="submission" date="2020-08" db="EMBL/GenBank/DDBJ databases">
        <title>Sphingomonas sp. sand1-3 16S ribosomal RNA gene Genome sequencing and assembly.</title>
        <authorList>
            <person name="Kang M."/>
        </authorList>
    </citation>
    <scope>NUCLEOTIDE SEQUENCE [LARGE SCALE GENOMIC DNA]</scope>
    <source>
        <strain evidence="3">sand1-3</strain>
    </source>
</reference>
<feature type="transmembrane region" description="Helical" evidence="1">
    <location>
        <begin position="33"/>
        <end position="56"/>
    </location>
</feature>
<gene>
    <name evidence="2" type="ORF">H8M03_07505</name>
</gene>
<protein>
    <submittedName>
        <fullName evidence="2">Uncharacterized protein</fullName>
    </submittedName>
</protein>